<dbReference type="GO" id="GO:0008233">
    <property type="term" value="F:peptidase activity"/>
    <property type="evidence" value="ECO:0007669"/>
    <property type="project" value="UniProtKB-KW"/>
</dbReference>
<evidence type="ECO:0000313" key="3">
    <source>
        <dbReference type="Proteomes" id="UP000700732"/>
    </source>
</evidence>
<evidence type="ECO:0000313" key="2">
    <source>
        <dbReference type="EMBL" id="MBC3791995.1"/>
    </source>
</evidence>
<evidence type="ECO:0000259" key="1">
    <source>
        <dbReference type="SMART" id="SM00245"/>
    </source>
</evidence>
<dbReference type="Gene3D" id="2.30.42.10">
    <property type="match status" value="1"/>
</dbReference>
<sequence length="555" mass="62556">MLCFRWILYLLILAIPGLSQSGPTLTPTQSRVVIGKVWGFLNYYHTEVARGRRDWDQQLVQLLEAAPQLDSRETLSASLLTLVQNLGPVKPCISCDKTDTSASVFRQNLDLTWLADTTLFTAPLREQLHLVAMNPNQRSNRYVHWNPLRNRLEFNVPAYSAMAFPNETYRLVGLIRYWNIIEYFYPGKYLIGRDWSQVLTELVPTFQQATDTLTYQLALRELIATIQDSHAELYVPKKYQLLSTPSYLFPPFQHTIVGDTLLVTGFYNDSLSRLNGIERGDRIVRIDGKPLSQLIGERSRYATGSNRSVDIQLISASLLAGTQAGVTLELLRQGQRVQKEVQRYPFQTFGYRYKSAETTRPKEIPATIGYVDMGRLRAGGVKRLMKQFRDRKGIIFDVRTYSKGTYQRLARYLNPAPAGFARFTKPDLSRPGLFNISPIRYVGRTNTSYYRGKVAILCNTHTQSAAESTCAALRTAPRARIIGSQSAGANGVVSYVTFPGNYRTRFTGIGVYTVDGIAVQGQGVPIDTEARPSCDDILSRTDRALLTAIEWIGQD</sequence>
<dbReference type="Proteomes" id="UP000700732">
    <property type="component" value="Unassembled WGS sequence"/>
</dbReference>
<dbReference type="SMART" id="SM00245">
    <property type="entry name" value="TSPc"/>
    <property type="match status" value="1"/>
</dbReference>
<dbReference type="Gene3D" id="3.30.750.44">
    <property type="match status" value="1"/>
</dbReference>
<dbReference type="GO" id="GO:0006508">
    <property type="term" value="P:proteolysis"/>
    <property type="evidence" value="ECO:0007669"/>
    <property type="project" value="UniProtKB-KW"/>
</dbReference>
<dbReference type="Pfam" id="PF03572">
    <property type="entry name" value="Peptidase_S41"/>
    <property type="match status" value="1"/>
</dbReference>
<keyword evidence="3" id="KW-1185">Reference proteome</keyword>
<keyword evidence="2" id="KW-0645">Protease</keyword>
<dbReference type="SUPFAM" id="SSF52096">
    <property type="entry name" value="ClpP/crotonase"/>
    <property type="match status" value="1"/>
</dbReference>
<organism evidence="2 3">
    <name type="scientific">Spirosoma utsteinense</name>
    <dbReference type="NCBI Taxonomy" id="2585773"/>
    <lineage>
        <taxon>Bacteria</taxon>
        <taxon>Pseudomonadati</taxon>
        <taxon>Bacteroidota</taxon>
        <taxon>Cytophagia</taxon>
        <taxon>Cytophagales</taxon>
        <taxon>Cytophagaceae</taxon>
        <taxon>Spirosoma</taxon>
    </lineage>
</organism>
<accession>A0ABR6W884</accession>
<feature type="domain" description="Tail specific protease" evidence="1">
    <location>
        <begin position="323"/>
        <end position="531"/>
    </location>
</feature>
<comment type="caution">
    <text evidence="2">The sequence shown here is derived from an EMBL/GenBank/DDBJ whole genome shotgun (WGS) entry which is preliminary data.</text>
</comment>
<dbReference type="EMBL" id="VFIA01000013">
    <property type="protein sequence ID" value="MBC3791995.1"/>
    <property type="molecule type" value="Genomic_DNA"/>
</dbReference>
<dbReference type="PANTHER" id="PTHR32060">
    <property type="entry name" value="TAIL-SPECIFIC PROTEASE"/>
    <property type="match status" value="1"/>
</dbReference>
<dbReference type="InterPro" id="IPR005151">
    <property type="entry name" value="Tail-specific_protease"/>
</dbReference>
<keyword evidence="2" id="KW-0378">Hydrolase</keyword>
<reference evidence="2 3" key="1">
    <citation type="submission" date="2019-06" db="EMBL/GenBank/DDBJ databases">
        <title>Spirosoma utsteinense sp. nov. isolated from Antarctic ice-free soils.</title>
        <authorList>
            <person name="Tahon G."/>
        </authorList>
    </citation>
    <scope>NUCLEOTIDE SEQUENCE [LARGE SCALE GENOMIC DNA]</scope>
    <source>
        <strain evidence="2 3">LMG 31447</strain>
    </source>
</reference>
<name>A0ABR6W884_9BACT</name>
<dbReference type="RefSeq" id="WP_186737792.1">
    <property type="nucleotide sequence ID" value="NZ_VFIA01000013.1"/>
</dbReference>
<dbReference type="Gene3D" id="3.90.226.10">
    <property type="entry name" value="2-enoyl-CoA Hydratase, Chain A, domain 1"/>
    <property type="match status" value="1"/>
</dbReference>
<dbReference type="PANTHER" id="PTHR32060:SF30">
    <property type="entry name" value="CARBOXY-TERMINAL PROCESSING PROTEASE CTPA"/>
    <property type="match status" value="1"/>
</dbReference>
<dbReference type="SUPFAM" id="SSF50156">
    <property type="entry name" value="PDZ domain-like"/>
    <property type="match status" value="1"/>
</dbReference>
<dbReference type="InterPro" id="IPR036034">
    <property type="entry name" value="PDZ_sf"/>
</dbReference>
<proteinExistence type="predicted"/>
<protein>
    <submittedName>
        <fullName evidence="2">C-terminal processing protease CtpA/Prc</fullName>
    </submittedName>
</protein>
<gene>
    <name evidence="2" type="ORF">FH603_2504</name>
</gene>
<dbReference type="InterPro" id="IPR029045">
    <property type="entry name" value="ClpP/crotonase-like_dom_sf"/>
</dbReference>